<feature type="binding site" evidence="13">
    <location>
        <begin position="134"/>
        <end position="136"/>
    </location>
    <ligand>
        <name>substrate</name>
    </ligand>
</feature>
<dbReference type="FunCoup" id="A0A423PW32">
    <property type="interactions" value="565"/>
</dbReference>
<dbReference type="UniPathway" id="UPA00253">
    <property type="reaction ID" value="UER00331"/>
</dbReference>
<dbReference type="InterPro" id="IPR022412">
    <property type="entry name" value="Quinolinate_PRibosylTrfase_N"/>
</dbReference>
<dbReference type="AlphaFoldDB" id="A0A423PW32"/>
<comment type="subunit">
    <text evidence="4">Hexamer formed by 3 homodimers.</text>
</comment>
<feature type="binding site" evidence="13">
    <location>
        <position position="168"/>
    </location>
    <ligand>
        <name>substrate</name>
    </ligand>
</feature>
<comment type="function">
    <text evidence="1">Involved in the catabolism of quinolinic acid (QA).</text>
</comment>
<keyword evidence="8 12" id="KW-0808">Transferase</keyword>
<dbReference type="NCBIfam" id="TIGR00078">
    <property type="entry name" value="nadC"/>
    <property type="match status" value="1"/>
</dbReference>
<comment type="catalytic activity">
    <reaction evidence="10">
        <text>nicotinate beta-D-ribonucleotide + CO2 + diphosphate = quinolinate + 5-phospho-alpha-D-ribose 1-diphosphate + 2 H(+)</text>
        <dbReference type="Rhea" id="RHEA:12733"/>
        <dbReference type="ChEBI" id="CHEBI:15378"/>
        <dbReference type="ChEBI" id="CHEBI:16526"/>
        <dbReference type="ChEBI" id="CHEBI:29959"/>
        <dbReference type="ChEBI" id="CHEBI:33019"/>
        <dbReference type="ChEBI" id="CHEBI:57502"/>
        <dbReference type="ChEBI" id="CHEBI:58017"/>
        <dbReference type="EC" id="2.4.2.19"/>
    </reaction>
</comment>
<keyword evidence="7 12" id="KW-0328">Glycosyltransferase</keyword>
<dbReference type="RefSeq" id="WP_123657704.1">
    <property type="nucleotide sequence ID" value="NZ_AYKG01000013.1"/>
</dbReference>
<comment type="pathway">
    <text evidence="2">Cofactor biosynthesis; NAD(+) biosynthesis; nicotinate D-ribonucleotide from quinolinate: step 1/1.</text>
</comment>
<dbReference type="Pfam" id="PF02749">
    <property type="entry name" value="QRPTase_N"/>
    <property type="match status" value="1"/>
</dbReference>
<evidence type="ECO:0000256" key="3">
    <source>
        <dbReference type="ARBA" id="ARBA00009400"/>
    </source>
</evidence>
<comment type="similarity">
    <text evidence="3 12">Belongs to the NadC/ModD family.</text>
</comment>
<evidence type="ECO:0000259" key="15">
    <source>
        <dbReference type="Pfam" id="PF02749"/>
    </source>
</evidence>
<evidence type="ECO:0000256" key="4">
    <source>
        <dbReference type="ARBA" id="ARBA00011218"/>
    </source>
</evidence>
<keyword evidence="6" id="KW-0662">Pyridine nucleotide biosynthesis</keyword>
<dbReference type="Gene3D" id="3.90.1170.20">
    <property type="entry name" value="Quinolinate phosphoribosyl transferase, N-terminal domain"/>
    <property type="match status" value="1"/>
</dbReference>
<dbReference type="InterPro" id="IPR004393">
    <property type="entry name" value="NadC"/>
</dbReference>
<dbReference type="SUPFAM" id="SSF51690">
    <property type="entry name" value="Nicotinate/Quinolinate PRTase C-terminal domain-like"/>
    <property type="match status" value="1"/>
</dbReference>
<sequence>MQQERDTTLDSARIDQWLAEDLGPGDVTTRATLGADRAVQASWIAKADGIVAGLAEARAVFQRLDPQLIWQAEVADGARVRAGQTIARLSGTAHGVLSGERLALNIAQRMSGIATETRRYVDAVAGYAARILDTRKTVPGLRDLDKKAVAAGGGTNHRFGLYDLAMIKDNHVAAAGGIAAAVAAVRGYAPDIAIEVETTSLAEVDQALAAEVPMIMLDNMAPAMMREAVARVAGRARLEASGNVSQASIVAIAATGVDFISIGALTHSVMAFDISQRIAPID</sequence>
<name>A0A423PW32_9GAMM</name>
<evidence type="ECO:0000313" key="17">
    <source>
        <dbReference type="Proteomes" id="UP000285310"/>
    </source>
</evidence>
<dbReference type="CDD" id="cd01572">
    <property type="entry name" value="QPRTase"/>
    <property type="match status" value="1"/>
</dbReference>
<dbReference type="InterPro" id="IPR002638">
    <property type="entry name" value="Quinolinate_PRibosylTrfase_C"/>
</dbReference>
<dbReference type="SUPFAM" id="SSF54675">
    <property type="entry name" value="Nicotinate/Quinolinate PRTase N-terminal domain-like"/>
    <property type="match status" value="1"/>
</dbReference>
<organism evidence="16 17">
    <name type="scientific">Salinisphaera japonica YTM-1</name>
    <dbReference type="NCBI Taxonomy" id="1209778"/>
    <lineage>
        <taxon>Bacteria</taxon>
        <taxon>Pseudomonadati</taxon>
        <taxon>Pseudomonadota</taxon>
        <taxon>Gammaproteobacteria</taxon>
        <taxon>Salinisphaerales</taxon>
        <taxon>Salinisphaeraceae</taxon>
        <taxon>Salinisphaera</taxon>
    </lineage>
</organism>
<evidence type="ECO:0000256" key="1">
    <source>
        <dbReference type="ARBA" id="ARBA00003237"/>
    </source>
</evidence>
<feature type="binding site" evidence="13">
    <location>
        <position position="197"/>
    </location>
    <ligand>
        <name>substrate</name>
    </ligand>
</feature>
<evidence type="ECO:0000313" key="16">
    <source>
        <dbReference type="EMBL" id="ROO29794.1"/>
    </source>
</evidence>
<dbReference type="Gene3D" id="3.20.20.70">
    <property type="entry name" value="Aldolase class I"/>
    <property type="match status" value="1"/>
</dbReference>
<evidence type="ECO:0000259" key="14">
    <source>
        <dbReference type="Pfam" id="PF01729"/>
    </source>
</evidence>
<feature type="domain" description="Quinolinate phosphoribosyl transferase C-terminal" evidence="14">
    <location>
        <begin position="113"/>
        <end position="275"/>
    </location>
</feature>
<dbReference type="PANTHER" id="PTHR32179">
    <property type="entry name" value="NICOTINATE-NUCLEOTIDE PYROPHOSPHORYLASE [CARBOXYLATING]"/>
    <property type="match status" value="1"/>
</dbReference>
<evidence type="ECO:0000256" key="7">
    <source>
        <dbReference type="ARBA" id="ARBA00022676"/>
    </source>
</evidence>
<evidence type="ECO:0000256" key="6">
    <source>
        <dbReference type="ARBA" id="ARBA00022642"/>
    </source>
</evidence>
<dbReference type="EC" id="2.4.2.19" evidence="5"/>
<dbReference type="FunFam" id="3.90.1170.20:FF:000001">
    <property type="entry name" value="Nicotinate-nucleotide diphosphorylase (Carboxylating)"/>
    <property type="match status" value="1"/>
</dbReference>
<feature type="binding site" evidence="13">
    <location>
        <position position="101"/>
    </location>
    <ligand>
        <name>substrate</name>
    </ligand>
</feature>
<feature type="binding site" evidence="13">
    <location>
        <begin position="241"/>
        <end position="243"/>
    </location>
    <ligand>
        <name>substrate</name>
    </ligand>
</feature>
<dbReference type="Pfam" id="PF01729">
    <property type="entry name" value="QRPTase_C"/>
    <property type="match status" value="1"/>
</dbReference>
<keyword evidence="17" id="KW-1185">Reference proteome</keyword>
<feature type="domain" description="Quinolinate phosphoribosyl transferase N-terminal" evidence="15">
    <location>
        <begin position="26"/>
        <end position="111"/>
    </location>
</feature>
<evidence type="ECO:0000256" key="12">
    <source>
        <dbReference type="PIRNR" id="PIRNR006250"/>
    </source>
</evidence>
<dbReference type="FunFam" id="3.20.20.70:FF:000030">
    <property type="entry name" value="Nicotinate-nucleotide pyrophosphorylase, carboxylating"/>
    <property type="match status" value="1"/>
</dbReference>
<evidence type="ECO:0000256" key="8">
    <source>
        <dbReference type="ARBA" id="ARBA00022679"/>
    </source>
</evidence>
<accession>A0A423PW32</accession>
<evidence type="ECO:0000256" key="5">
    <source>
        <dbReference type="ARBA" id="ARBA00011944"/>
    </source>
</evidence>
<feature type="binding site" evidence="13">
    <location>
        <begin position="262"/>
        <end position="264"/>
    </location>
    <ligand>
        <name>substrate</name>
    </ligand>
</feature>
<feature type="binding site" evidence="13">
    <location>
        <position position="218"/>
    </location>
    <ligand>
        <name>substrate</name>
    </ligand>
</feature>
<dbReference type="PIRSF" id="PIRSF006250">
    <property type="entry name" value="NadC_ModD"/>
    <property type="match status" value="1"/>
</dbReference>
<reference evidence="16 17" key="1">
    <citation type="submission" date="2013-10" db="EMBL/GenBank/DDBJ databases">
        <title>Salinisphaera japonica YTM-1 Genome Sequencing.</title>
        <authorList>
            <person name="Lai Q."/>
            <person name="Li C."/>
            <person name="Shao Z."/>
        </authorList>
    </citation>
    <scope>NUCLEOTIDE SEQUENCE [LARGE SCALE GENOMIC DNA]</scope>
    <source>
        <strain evidence="16 17">YTM-1</strain>
    </source>
</reference>
<evidence type="ECO:0000256" key="11">
    <source>
        <dbReference type="ARBA" id="ARBA00069173"/>
    </source>
</evidence>
<dbReference type="InParanoid" id="A0A423PW32"/>
<evidence type="ECO:0000256" key="9">
    <source>
        <dbReference type="ARBA" id="ARBA00033102"/>
    </source>
</evidence>
<dbReference type="InterPro" id="IPR027277">
    <property type="entry name" value="NadC/ModD"/>
</dbReference>
<dbReference type="GO" id="GO:0004514">
    <property type="term" value="F:nicotinate-nucleotide diphosphorylase (carboxylating) activity"/>
    <property type="evidence" value="ECO:0007669"/>
    <property type="project" value="UniProtKB-EC"/>
</dbReference>
<dbReference type="GO" id="GO:0034213">
    <property type="term" value="P:quinolinate catabolic process"/>
    <property type="evidence" value="ECO:0007669"/>
    <property type="project" value="TreeGrafter"/>
</dbReference>
<feature type="binding site" evidence="13">
    <location>
        <position position="158"/>
    </location>
    <ligand>
        <name>substrate</name>
    </ligand>
</feature>
<dbReference type="EMBL" id="AYKG01000013">
    <property type="protein sequence ID" value="ROO29794.1"/>
    <property type="molecule type" value="Genomic_DNA"/>
</dbReference>
<dbReference type="InterPro" id="IPR037128">
    <property type="entry name" value="Quinolinate_PRibosylTase_N_sf"/>
</dbReference>
<dbReference type="OrthoDB" id="9782546at2"/>
<comment type="caution">
    <text evidence="16">The sequence shown here is derived from an EMBL/GenBank/DDBJ whole genome shotgun (WGS) entry which is preliminary data.</text>
</comment>
<dbReference type="Proteomes" id="UP000285310">
    <property type="component" value="Unassembled WGS sequence"/>
</dbReference>
<dbReference type="GO" id="GO:0009435">
    <property type="term" value="P:NAD+ biosynthetic process"/>
    <property type="evidence" value="ECO:0007669"/>
    <property type="project" value="UniProtKB-UniPathway"/>
</dbReference>
<evidence type="ECO:0000256" key="10">
    <source>
        <dbReference type="ARBA" id="ARBA00047445"/>
    </source>
</evidence>
<dbReference type="InterPro" id="IPR013785">
    <property type="entry name" value="Aldolase_TIM"/>
</dbReference>
<evidence type="ECO:0000256" key="2">
    <source>
        <dbReference type="ARBA" id="ARBA00004893"/>
    </source>
</evidence>
<dbReference type="PANTHER" id="PTHR32179:SF3">
    <property type="entry name" value="NICOTINATE-NUCLEOTIDE PYROPHOSPHORYLASE [CARBOXYLATING]"/>
    <property type="match status" value="1"/>
</dbReference>
<gene>
    <name evidence="16" type="ORF">SAJA_05880</name>
</gene>
<protein>
    <recommendedName>
        <fullName evidence="11">Probable nicotinate-nucleotide pyrophosphorylase [carboxylating]</fullName>
        <ecNumber evidence="5">2.4.2.19</ecNumber>
    </recommendedName>
    <alternativeName>
        <fullName evidence="9">Quinolinate phosphoribosyltransferase [decarboxylating]</fullName>
    </alternativeName>
</protein>
<proteinExistence type="inferred from homology"/>
<evidence type="ECO:0000256" key="13">
    <source>
        <dbReference type="PIRSR" id="PIRSR006250-1"/>
    </source>
</evidence>
<dbReference type="GO" id="GO:0005737">
    <property type="term" value="C:cytoplasm"/>
    <property type="evidence" value="ECO:0007669"/>
    <property type="project" value="TreeGrafter"/>
</dbReference>
<dbReference type="InterPro" id="IPR036068">
    <property type="entry name" value="Nicotinate_pribotase-like_C"/>
</dbReference>